<dbReference type="EMBL" id="CAIIXF020000006">
    <property type="protein sequence ID" value="CAH1786343.1"/>
    <property type="molecule type" value="Genomic_DNA"/>
</dbReference>
<dbReference type="AlphaFoldDB" id="A0A8J1XW84"/>
<sequence>MAYLGDFKTWCLTQGLNDNTLQILLDKGFTNINTLRLVTQPLLDTELKIEPLGQHLLLKEAIRKLWLTSAHGGAGGTPIGGSTVPGQSYNDPPPAYNTLALAFNTIKIVNMAPGTGESFPMETFSTSKNAQPPLPGVHPLPTSMAASQAQSSLHQHNQSQGNQSLHKDNQLVHQYRPHNQLRKKQIPKPKNTAKVVHAQATIEDKIAVATEQHPQKHSKTQLTEGATPAATHAAEFVHTHTTIEDKITVATEQHPQKQPKQKPQISYNNPYIKGMTDLTWLSILFCFALLGTSIAAAIYKTSTWKYFNGAWSFILIVFAIINECKIKDSLQDTRAGNKVVARYFKIMSVFLHLTLPICLAMMAMAAYGMYIDREIHIYGKPCDHHIITIMLELKCEHNATSDTTHAYIVGWNTLQAIHTANIVLAYVVFVIVIWALYARYDFVNGRPPITFTDDKERRFIKTSFLFKLTPISFPFLSIIEVIFKTSMWQLFLPAISGCILLISGFHAHNLHFLPEGVQKKKRCKRQIVLLIFSMLACIAMVCVHVSGLFLDNDIHEYGISCDEDYIRYFDYTCELEKTADGSDFITHAYLSHENLNYKQVIHLCIVVLGGLHIMCLFYAVNAGVSFWKKNEAKFNLKESEQI</sequence>
<accession>A0A8J1XW84</accession>
<dbReference type="Proteomes" id="UP000749559">
    <property type="component" value="Unassembled WGS sequence"/>
</dbReference>
<name>A0A8J1XW84_OWEFU</name>
<evidence type="ECO:0000313" key="1">
    <source>
        <dbReference type="EMBL" id="CAH1786343.1"/>
    </source>
</evidence>
<keyword evidence="2" id="KW-1185">Reference proteome</keyword>
<protein>
    <submittedName>
        <fullName evidence="1">Uncharacterized protein</fullName>
    </submittedName>
</protein>
<reference evidence="1" key="1">
    <citation type="submission" date="2022-03" db="EMBL/GenBank/DDBJ databases">
        <authorList>
            <person name="Martin C."/>
        </authorList>
    </citation>
    <scope>NUCLEOTIDE SEQUENCE</scope>
</reference>
<gene>
    <name evidence="1" type="ORF">OFUS_LOCUS12258</name>
</gene>
<evidence type="ECO:0000313" key="2">
    <source>
        <dbReference type="Proteomes" id="UP000749559"/>
    </source>
</evidence>
<comment type="caution">
    <text evidence="1">The sequence shown here is derived from an EMBL/GenBank/DDBJ whole genome shotgun (WGS) entry which is preliminary data.</text>
</comment>
<proteinExistence type="predicted"/>
<organism evidence="1 2">
    <name type="scientific">Owenia fusiformis</name>
    <name type="common">Polychaete worm</name>
    <dbReference type="NCBI Taxonomy" id="6347"/>
    <lineage>
        <taxon>Eukaryota</taxon>
        <taxon>Metazoa</taxon>
        <taxon>Spiralia</taxon>
        <taxon>Lophotrochozoa</taxon>
        <taxon>Annelida</taxon>
        <taxon>Polychaeta</taxon>
        <taxon>Sedentaria</taxon>
        <taxon>Canalipalpata</taxon>
        <taxon>Sabellida</taxon>
        <taxon>Oweniida</taxon>
        <taxon>Oweniidae</taxon>
        <taxon>Owenia</taxon>
    </lineage>
</organism>